<dbReference type="SUPFAM" id="SSF158235">
    <property type="entry name" value="SOCS box-like"/>
    <property type="match status" value="1"/>
</dbReference>
<sequence>EFPEFVKLYHEAGGNLRQVNAAGSCTIDDPFFESSPSSDVLLSLTGTPLSLRSLCRLCIRKSLGRKNISKICSLEVPSSLYPFLNFDEFHPYSVRTKQNTHIKIAEIEE</sequence>
<proteinExistence type="predicted"/>
<evidence type="ECO:0000313" key="3">
    <source>
        <dbReference type="Proteomes" id="UP001381693"/>
    </source>
</evidence>
<dbReference type="AlphaFoldDB" id="A0AAN8XK10"/>
<dbReference type="Pfam" id="PF07525">
    <property type="entry name" value="SOCS_box"/>
    <property type="match status" value="1"/>
</dbReference>
<dbReference type="CDD" id="cd03716">
    <property type="entry name" value="SOCS_ASB_like"/>
    <property type="match status" value="1"/>
</dbReference>
<gene>
    <name evidence="2" type="ORF">SK128_011333</name>
</gene>
<protein>
    <recommendedName>
        <fullName evidence="1">SOCS box domain-containing protein</fullName>
    </recommendedName>
</protein>
<dbReference type="FunFam" id="1.10.750.20:FF:000001">
    <property type="entry name" value="Ankyrin repeat and SOCS box containing 1"/>
    <property type="match status" value="1"/>
</dbReference>
<evidence type="ECO:0000259" key="1">
    <source>
        <dbReference type="PROSITE" id="PS50225"/>
    </source>
</evidence>
<dbReference type="InterPro" id="IPR036036">
    <property type="entry name" value="SOCS_box-like_dom_sf"/>
</dbReference>
<dbReference type="Proteomes" id="UP001381693">
    <property type="component" value="Unassembled WGS sequence"/>
</dbReference>
<dbReference type="PROSITE" id="PS50225">
    <property type="entry name" value="SOCS"/>
    <property type="match status" value="1"/>
</dbReference>
<dbReference type="GO" id="GO:0035556">
    <property type="term" value="P:intracellular signal transduction"/>
    <property type="evidence" value="ECO:0007669"/>
    <property type="project" value="InterPro"/>
</dbReference>
<comment type="caution">
    <text evidence="2">The sequence shown here is derived from an EMBL/GenBank/DDBJ whole genome shotgun (WGS) entry which is preliminary data.</text>
</comment>
<dbReference type="SMART" id="SM00969">
    <property type="entry name" value="SOCS_box"/>
    <property type="match status" value="1"/>
</dbReference>
<feature type="non-terminal residue" evidence="2">
    <location>
        <position position="1"/>
    </location>
</feature>
<keyword evidence="3" id="KW-1185">Reference proteome</keyword>
<accession>A0AAN8XK10</accession>
<name>A0AAN8XK10_HALRR</name>
<dbReference type="InterPro" id="IPR001496">
    <property type="entry name" value="SOCS_box"/>
</dbReference>
<evidence type="ECO:0000313" key="2">
    <source>
        <dbReference type="EMBL" id="KAK7085651.1"/>
    </source>
</evidence>
<dbReference type="EMBL" id="JAXCGZ010000689">
    <property type="protein sequence ID" value="KAK7085651.1"/>
    <property type="molecule type" value="Genomic_DNA"/>
</dbReference>
<organism evidence="2 3">
    <name type="scientific">Halocaridina rubra</name>
    <name type="common">Hawaiian red shrimp</name>
    <dbReference type="NCBI Taxonomy" id="373956"/>
    <lineage>
        <taxon>Eukaryota</taxon>
        <taxon>Metazoa</taxon>
        <taxon>Ecdysozoa</taxon>
        <taxon>Arthropoda</taxon>
        <taxon>Crustacea</taxon>
        <taxon>Multicrustacea</taxon>
        <taxon>Malacostraca</taxon>
        <taxon>Eumalacostraca</taxon>
        <taxon>Eucarida</taxon>
        <taxon>Decapoda</taxon>
        <taxon>Pleocyemata</taxon>
        <taxon>Caridea</taxon>
        <taxon>Atyoidea</taxon>
        <taxon>Atyidae</taxon>
        <taxon>Halocaridina</taxon>
    </lineage>
</organism>
<reference evidence="2 3" key="1">
    <citation type="submission" date="2023-11" db="EMBL/GenBank/DDBJ databases">
        <title>Halocaridina rubra genome assembly.</title>
        <authorList>
            <person name="Smith C."/>
        </authorList>
    </citation>
    <scope>NUCLEOTIDE SEQUENCE [LARGE SCALE GENOMIC DNA]</scope>
    <source>
        <strain evidence="2">EP-1</strain>
        <tissue evidence="2">Whole</tissue>
    </source>
</reference>
<dbReference type="Gene3D" id="1.10.750.20">
    <property type="entry name" value="SOCS box"/>
    <property type="match status" value="1"/>
</dbReference>
<feature type="domain" description="SOCS box" evidence="1">
    <location>
        <begin position="48"/>
        <end position="90"/>
    </location>
</feature>